<dbReference type="SMART" id="SM00091">
    <property type="entry name" value="PAS"/>
    <property type="match status" value="1"/>
</dbReference>
<name>A0ABN1WN47_9ACTN</name>
<evidence type="ECO:0000313" key="5">
    <source>
        <dbReference type="Proteomes" id="UP001500037"/>
    </source>
</evidence>
<feature type="domain" description="PAS" evidence="3">
    <location>
        <begin position="335"/>
        <end position="370"/>
    </location>
</feature>
<proteinExistence type="predicted"/>
<reference evidence="4 5" key="1">
    <citation type="journal article" date="2019" name="Int. J. Syst. Evol. Microbiol.">
        <title>The Global Catalogue of Microorganisms (GCM) 10K type strain sequencing project: providing services to taxonomists for standard genome sequencing and annotation.</title>
        <authorList>
            <consortium name="The Broad Institute Genomics Platform"/>
            <consortium name="The Broad Institute Genome Sequencing Center for Infectious Disease"/>
            <person name="Wu L."/>
            <person name="Ma J."/>
        </authorList>
    </citation>
    <scope>NUCLEOTIDE SEQUENCE [LARGE SCALE GENOMIC DNA]</scope>
    <source>
        <strain evidence="4 5">JCM 13004</strain>
    </source>
</reference>
<feature type="compositionally biased region" description="Low complexity" evidence="2">
    <location>
        <begin position="1"/>
        <end position="13"/>
    </location>
</feature>
<sequence length="871" mass="89829">MRPGVPVGEPGPNAAGGAGAARDGRVCPGVSAVLQRVVAPELCRAVEGANGHGGLVYLTSADGRSLVLSVVAGLPPGVLGPFRRVAVSGPLQAALAYRSGRTVFVPGTEERMRRFPQDAIGLPYEFASASLPITGPGSATGSGGPSVPATGLLTGPGPAHTPAAGGPAGVLSVLWPSLDQELPPATRRYLRAAANRLSAALAELPEDAASAVDGDGGPVTVDLGTGECAPVRVELFDWWPPSGRLDGDRRLFSLLDLAPGEGGGRVGLLDAFFDAADRVALRAGQAVVRSVRIGDRGGVGGRSVEVHARGGADGVRVVGAVVDATGARAAGTAAERLREGVFALDGVGRVQYANRSAELLLGTGREQLLGHRPWEELPWLGEPAYEHSYRAAVFSRSPTAFLACRPPDHWLAFALYPGARGITGRVTAAASPGEHQAALREAPPAVAAGSGTTYHLLQLAGALAEAASVRDVCDAVSEQILPAFGGQEVALYQVQAGRMFLVAQRGYPEGFLDPFEATPVRARLPGAETLSTGAPIFFESAGELTAAYPGIARDEMGAWAFLPLIASGHPVGSCILGFDHPRPFTSEERAVLTALAGFIAQALERARLYDAEFEVARGLQQALLPHRLPEIAGLAIVARYLPGTQGMEIGGDWYDVVTTAEGLCLVIGDVEGHNVSAAALMGQLRSAVRAFVSVGGPLGQVMASTNRLLADLDPGLLASCLLLRFDPSGRRVEGVRAGHLPPLLRRPDGRTELLNLEGGPLLGVDPDARYPVSAVELPVGGVLALYTDGLVEEPGASLDAGIDRLRSTLAHSAFTAAAESAAAAAGTAGESAARASVTRALEAMADRVIAPAHLSPHRADDVALLLAARRH</sequence>
<dbReference type="InterPro" id="IPR029016">
    <property type="entry name" value="GAF-like_dom_sf"/>
</dbReference>
<dbReference type="Gene3D" id="3.30.450.40">
    <property type="match status" value="1"/>
</dbReference>
<feature type="region of interest" description="Disordered" evidence="2">
    <location>
        <begin position="1"/>
        <end position="21"/>
    </location>
</feature>
<dbReference type="Gene3D" id="3.60.40.10">
    <property type="entry name" value="PPM-type phosphatase domain"/>
    <property type="match status" value="1"/>
</dbReference>
<dbReference type="Pfam" id="PF13185">
    <property type="entry name" value="GAF_2"/>
    <property type="match status" value="1"/>
</dbReference>
<dbReference type="Gene3D" id="3.30.450.20">
    <property type="entry name" value="PAS domain"/>
    <property type="match status" value="1"/>
</dbReference>
<dbReference type="InterPro" id="IPR001932">
    <property type="entry name" value="PPM-type_phosphatase-like_dom"/>
</dbReference>
<evidence type="ECO:0000313" key="4">
    <source>
        <dbReference type="EMBL" id="GAA1256038.1"/>
    </source>
</evidence>
<dbReference type="InterPro" id="IPR052016">
    <property type="entry name" value="Bact_Sigma-Reg"/>
</dbReference>
<dbReference type="InterPro" id="IPR000014">
    <property type="entry name" value="PAS"/>
</dbReference>
<dbReference type="CDD" id="cd00130">
    <property type="entry name" value="PAS"/>
    <property type="match status" value="1"/>
</dbReference>
<dbReference type="SMART" id="SM00065">
    <property type="entry name" value="GAF"/>
    <property type="match status" value="1"/>
</dbReference>
<dbReference type="PANTHER" id="PTHR43156">
    <property type="entry name" value="STAGE II SPORULATION PROTEIN E-RELATED"/>
    <property type="match status" value="1"/>
</dbReference>
<keyword evidence="1" id="KW-0378">Hydrolase</keyword>
<evidence type="ECO:0000256" key="2">
    <source>
        <dbReference type="SAM" id="MobiDB-lite"/>
    </source>
</evidence>
<protein>
    <submittedName>
        <fullName evidence="4">SpoIIE family protein phosphatase</fullName>
    </submittedName>
</protein>
<evidence type="ECO:0000259" key="3">
    <source>
        <dbReference type="PROSITE" id="PS50112"/>
    </source>
</evidence>
<dbReference type="EMBL" id="BAAALF010000117">
    <property type="protein sequence ID" value="GAA1256038.1"/>
    <property type="molecule type" value="Genomic_DNA"/>
</dbReference>
<gene>
    <name evidence="4" type="ORF">GCM10009665_53120</name>
</gene>
<dbReference type="Pfam" id="PF07228">
    <property type="entry name" value="SpoIIE"/>
    <property type="match status" value="1"/>
</dbReference>
<evidence type="ECO:0000256" key="1">
    <source>
        <dbReference type="ARBA" id="ARBA00022801"/>
    </source>
</evidence>
<dbReference type="Pfam" id="PF08448">
    <property type="entry name" value="PAS_4"/>
    <property type="match status" value="1"/>
</dbReference>
<accession>A0ABN1WN47</accession>
<dbReference type="SMART" id="SM00331">
    <property type="entry name" value="PP2C_SIG"/>
    <property type="match status" value="1"/>
</dbReference>
<dbReference type="InterPro" id="IPR003018">
    <property type="entry name" value="GAF"/>
</dbReference>
<dbReference type="InterPro" id="IPR013656">
    <property type="entry name" value="PAS_4"/>
</dbReference>
<organism evidence="4 5">
    <name type="scientific">Kitasatospora nipponensis</name>
    <dbReference type="NCBI Taxonomy" id="258049"/>
    <lineage>
        <taxon>Bacteria</taxon>
        <taxon>Bacillati</taxon>
        <taxon>Actinomycetota</taxon>
        <taxon>Actinomycetes</taxon>
        <taxon>Kitasatosporales</taxon>
        <taxon>Streptomycetaceae</taxon>
        <taxon>Kitasatospora</taxon>
    </lineage>
</organism>
<dbReference type="PANTHER" id="PTHR43156:SF2">
    <property type="entry name" value="STAGE II SPORULATION PROTEIN E"/>
    <property type="match status" value="1"/>
</dbReference>
<dbReference type="PROSITE" id="PS50112">
    <property type="entry name" value="PAS"/>
    <property type="match status" value="1"/>
</dbReference>
<comment type="caution">
    <text evidence="4">The sequence shown here is derived from an EMBL/GenBank/DDBJ whole genome shotgun (WGS) entry which is preliminary data.</text>
</comment>
<keyword evidence="5" id="KW-1185">Reference proteome</keyword>
<dbReference type="InterPro" id="IPR036457">
    <property type="entry name" value="PPM-type-like_dom_sf"/>
</dbReference>
<dbReference type="SUPFAM" id="SSF55781">
    <property type="entry name" value="GAF domain-like"/>
    <property type="match status" value="1"/>
</dbReference>
<dbReference type="Proteomes" id="UP001500037">
    <property type="component" value="Unassembled WGS sequence"/>
</dbReference>
<dbReference type="SUPFAM" id="SSF55785">
    <property type="entry name" value="PYP-like sensor domain (PAS domain)"/>
    <property type="match status" value="1"/>
</dbReference>
<dbReference type="InterPro" id="IPR035965">
    <property type="entry name" value="PAS-like_dom_sf"/>
</dbReference>